<dbReference type="Proteomes" id="UP000410492">
    <property type="component" value="Unassembled WGS sequence"/>
</dbReference>
<gene>
    <name evidence="1" type="ORF">CALMAC_LOCUS5410</name>
</gene>
<sequence>MLSESTIMQGTNNHLRMSKRFTTELYADQLAPLYPHLKPSQIKAALILSENNMHECRLILDMKRRFLNNCQKNVESKLECNATTTSHKQVENEDKFSSCETSTFTFRASNSSVTNVPIFQSDRCLSKQQCNIQPISIKFKMVFGPFGTNVSCRCRAGGG</sequence>
<accession>A0A653C1C7</accession>
<protein>
    <submittedName>
        <fullName evidence="1">Uncharacterized protein</fullName>
    </submittedName>
</protein>
<keyword evidence="2" id="KW-1185">Reference proteome</keyword>
<proteinExistence type="predicted"/>
<dbReference type="AlphaFoldDB" id="A0A653C1C7"/>
<evidence type="ECO:0000313" key="2">
    <source>
        <dbReference type="Proteomes" id="UP000410492"/>
    </source>
</evidence>
<organism evidence="1 2">
    <name type="scientific">Callosobruchus maculatus</name>
    <name type="common">Southern cowpea weevil</name>
    <name type="synonym">Pulse bruchid</name>
    <dbReference type="NCBI Taxonomy" id="64391"/>
    <lineage>
        <taxon>Eukaryota</taxon>
        <taxon>Metazoa</taxon>
        <taxon>Ecdysozoa</taxon>
        <taxon>Arthropoda</taxon>
        <taxon>Hexapoda</taxon>
        <taxon>Insecta</taxon>
        <taxon>Pterygota</taxon>
        <taxon>Neoptera</taxon>
        <taxon>Endopterygota</taxon>
        <taxon>Coleoptera</taxon>
        <taxon>Polyphaga</taxon>
        <taxon>Cucujiformia</taxon>
        <taxon>Chrysomeloidea</taxon>
        <taxon>Chrysomelidae</taxon>
        <taxon>Bruchinae</taxon>
        <taxon>Bruchini</taxon>
        <taxon>Callosobruchus</taxon>
    </lineage>
</organism>
<reference evidence="1 2" key="1">
    <citation type="submission" date="2019-01" db="EMBL/GenBank/DDBJ databases">
        <authorList>
            <person name="Sayadi A."/>
        </authorList>
    </citation>
    <scope>NUCLEOTIDE SEQUENCE [LARGE SCALE GENOMIC DNA]</scope>
</reference>
<name>A0A653C1C7_CALMS</name>
<dbReference type="EMBL" id="CAACVG010006785">
    <property type="protein sequence ID" value="VEN41660.1"/>
    <property type="molecule type" value="Genomic_DNA"/>
</dbReference>
<dbReference type="OrthoDB" id="6741735at2759"/>
<evidence type="ECO:0000313" key="1">
    <source>
        <dbReference type="EMBL" id="VEN41660.1"/>
    </source>
</evidence>